<dbReference type="AlphaFoldDB" id="A0A1I1IXA6"/>
<organism evidence="5 6">
    <name type="scientific">Pseudooceanicola nitratireducens</name>
    <dbReference type="NCBI Taxonomy" id="517719"/>
    <lineage>
        <taxon>Bacteria</taxon>
        <taxon>Pseudomonadati</taxon>
        <taxon>Pseudomonadota</taxon>
        <taxon>Alphaproteobacteria</taxon>
        <taxon>Rhodobacterales</taxon>
        <taxon>Paracoccaceae</taxon>
        <taxon>Pseudooceanicola</taxon>
    </lineage>
</organism>
<dbReference type="EMBL" id="FOLX01000001">
    <property type="protein sequence ID" value="SFC38968.1"/>
    <property type="molecule type" value="Genomic_DNA"/>
</dbReference>
<evidence type="ECO:0000313" key="5">
    <source>
        <dbReference type="EMBL" id="SFC38968.1"/>
    </source>
</evidence>
<keyword evidence="2 5" id="KW-0378">Hydrolase</keyword>
<dbReference type="OrthoDB" id="9768696at2"/>
<evidence type="ECO:0000256" key="3">
    <source>
        <dbReference type="ARBA" id="ARBA00022840"/>
    </source>
</evidence>
<evidence type="ECO:0000259" key="4">
    <source>
        <dbReference type="SMART" id="SM00797"/>
    </source>
</evidence>
<dbReference type="InterPro" id="IPR029000">
    <property type="entry name" value="Cyclophilin-like_dom_sf"/>
</dbReference>
<keyword evidence="1" id="KW-0547">Nucleotide-binding</keyword>
<dbReference type="GO" id="GO:0016787">
    <property type="term" value="F:hydrolase activity"/>
    <property type="evidence" value="ECO:0007669"/>
    <property type="project" value="UniProtKB-KW"/>
</dbReference>
<feature type="domain" description="Carboxyltransferase" evidence="4">
    <location>
        <begin position="26"/>
        <end position="299"/>
    </location>
</feature>
<accession>A0A1I1IXA6</accession>
<dbReference type="PANTHER" id="PTHR43309:SF3">
    <property type="entry name" value="5-OXOPROLINASE SUBUNIT C"/>
    <property type="match status" value="1"/>
</dbReference>
<dbReference type="InterPro" id="IPR052708">
    <property type="entry name" value="PxpC"/>
</dbReference>
<dbReference type="Proteomes" id="UP000231644">
    <property type="component" value="Unassembled WGS sequence"/>
</dbReference>
<dbReference type="PANTHER" id="PTHR43309">
    <property type="entry name" value="5-OXOPROLINASE SUBUNIT C"/>
    <property type="match status" value="1"/>
</dbReference>
<evidence type="ECO:0000313" key="6">
    <source>
        <dbReference type="Proteomes" id="UP000231644"/>
    </source>
</evidence>
<reference evidence="5 6" key="1">
    <citation type="submission" date="2016-10" db="EMBL/GenBank/DDBJ databases">
        <authorList>
            <person name="de Groot N.N."/>
        </authorList>
    </citation>
    <scope>NUCLEOTIDE SEQUENCE [LARGE SCALE GENOMIC DNA]</scope>
    <source>
        <strain evidence="5 6">DSM 29619</strain>
    </source>
</reference>
<dbReference type="STRING" id="517719.SAMN05421762_0768"/>
<dbReference type="SMART" id="SM00797">
    <property type="entry name" value="AHS2"/>
    <property type="match status" value="1"/>
</dbReference>
<proteinExistence type="predicted"/>
<dbReference type="InterPro" id="IPR003778">
    <property type="entry name" value="CT_A_B"/>
</dbReference>
<dbReference type="Gene3D" id="2.40.100.10">
    <property type="entry name" value="Cyclophilin-like"/>
    <property type="match status" value="1"/>
</dbReference>
<evidence type="ECO:0000256" key="2">
    <source>
        <dbReference type="ARBA" id="ARBA00022801"/>
    </source>
</evidence>
<evidence type="ECO:0000256" key="1">
    <source>
        <dbReference type="ARBA" id="ARBA00022741"/>
    </source>
</evidence>
<keyword evidence="6" id="KW-1185">Reference proteome</keyword>
<dbReference type="RefSeq" id="WP_093450604.1">
    <property type="nucleotide sequence ID" value="NZ_FNZG01000002.1"/>
</dbReference>
<sequence>MSARLTLHSAGAGVTVQDMGRPGALAQGLSRGGAADRLALIEAAALLTQPAPVAGVEMALMGAEVSVTAPMRIALTGALMQASLNGTPVPWNTTLLLTPGDRLRIGAVKAGVYGYLTPAGGIATPPVMGARATHLTAGIGRPLAAGDSLPLGEDPAPDTPPMALNPTDRLTGGTLRIMPGPQTGLFDATTRDRFHATAFTRAPTGNRQGVRLDQPGAAFGTTGGSLASDIIQPGDVQMTGDGVPYVLLSECQTMGGYPRIGTVIPADLPRVAQAAPGTDLRFIPVTVDEADALWTNEAAQLKALRKAVTPLRRDPHDIPDLLSYQLISGMIRGDEHDEKDPCR</sequence>
<dbReference type="Pfam" id="PF02626">
    <property type="entry name" value="CT_A_B"/>
    <property type="match status" value="1"/>
</dbReference>
<protein>
    <submittedName>
        <fullName evidence="5">Allophanate hydrolase</fullName>
    </submittedName>
</protein>
<dbReference type="GO" id="GO:0005524">
    <property type="term" value="F:ATP binding"/>
    <property type="evidence" value="ECO:0007669"/>
    <property type="project" value="UniProtKB-KW"/>
</dbReference>
<dbReference type="SUPFAM" id="SSF50891">
    <property type="entry name" value="Cyclophilin-like"/>
    <property type="match status" value="1"/>
</dbReference>
<keyword evidence="3" id="KW-0067">ATP-binding</keyword>
<name>A0A1I1IXA6_9RHOB</name>
<gene>
    <name evidence="5" type="ORF">SAMN05421762_0768</name>
</gene>